<evidence type="ECO:0000256" key="13">
    <source>
        <dbReference type="ARBA" id="ARBA00022833"/>
    </source>
</evidence>
<evidence type="ECO:0000256" key="11">
    <source>
        <dbReference type="ARBA" id="ARBA00022771"/>
    </source>
</evidence>
<dbReference type="GeneTree" id="ENSGT00940000159017"/>
<dbReference type="PANTHER" id="PTHR46661">
    <property type="entry name" value="E3 UBIQUITIN-PROTEIN LIGASE ZNRF1-LIKE PROTEIN"/>
    <property type="match status" value="1"/>
</dbReference>
<evidence type="ECO:0000256" key="2">
    <source>
        <dbReference type="ARBA" id="ARBA00004170"/>
    </source>
</evidence>
<evidence type="ECO:0000256" key="6">
    <source>
        <dbReference type="ARBA" id="ARBA00012483"/>
    </source>
</evidence>
<evidence type="ECO:0000256" key="17">
    <source>
        <dbReference type="PROSITE-ProRule" id="PRU00175"/>
    </source>
</evidence>
<dbReference type="PANTHER" id="PTHR46661:SF4">
    <property type="entry name" value="RING-TYPE DOMAIN-CONTAINING PROTEIN"/>
    <property type="match status" value="1"/>
</dbReference>
<dbReference type="GO" id="GO:0005768">
    <property type="term" value="C:endosome"/>
    <property type="evidence" value="ECO:0007669"/>
    <property type="project" value="UniProtKB-SubCell"/>
</dbReference>
<name>A0A8C4WW00_EPTBU</name>
<dbReference type="AlphaFoldDB" id="A0A8C4WW00"/>
<dbReference type="PROSITE" id="PS50089">
    <property type="entry name" value="ZF_RING_2"/>
    <property type="match status" value="1"/>
</dbReference>
<comment type="catalytic activity">
    <reaction evidence="1">
        <text>S-ubiquitinyl-[E2 ubiquitin-conjugating enzyme]-L-cysteine + [acceptor protein]-L-lysine = [E2 ubiquitin-conjugating enzyme]-L-cysteine + N(6)-ubiquitinyl-[acceptor protein]-L-lysine.</text>
        <dbReference type="EC" id="2.3.2.27"/>
    </reaction>
</comment>
<comment type="subcellular location">
    <subcellularLocation>
        <location evidence="3">Endosome</location>
    </subcellularLocation>
    <subcellularLocation>
        <location evidence="4">Lysosome</location>
    </subcellularLocation>
    <subcellularLocation>
        <location evidence="2">Membrane</location>
        <topology evidence="2">Peripheral membrane protein</topology>
    </subcellularLocation>
</comment>
<dbReference type="SUPFAM" id="SSF57850">
    <property type="entry name" value="RING/U-box"/>
    <property type="match status" value="1"/>
</dbReference>
<evidence type="ECO:0000256" key="15">
    <source>
        <dbReference type="ARBA" id="ARBA00023228"/>
    </source>
</evidence>
<keyword evidence="10" id="KW-0967">Endosome</keyword>
<evidence type="ECO:0000256" key="12">
    <source>
        <dbReference type="ARBA" id="ARBA00022786"/>
    </source>
</evidence>
<evidence type="ECO:0000256" key="14">
    <source>
        <dbReference type="ARBA" id="ARBA00023136"/>
    </source>
</evidence>
<dbReference type="Proteomes" id="UP000694388">
    <property type="component" value="Unplaced"/>
</dbReference>
<dbReference type="GO" id="GO:0043161">
    <property type="term" value="P:proteasome-mediated ubiquitin-dependent protein catabolic process"/>
    <property type="evidence" value="ECO:0007669"/>
    <property type="project" value="TreeGrafter"/>
</dbReference>
<evidence type="ECO:0000256" key="5">
    <source>
        <dbReference type="ARBA" id="ARBA00004906"/>
    </source>
</evidence>
<dbReference type="GO" id="GO:0008270">
    <property type="term" value="F:zinc ion binding"/>
    <property type="evidence" value="ECO:0007669"/>
    <property type="project" value="UniProtKB-KW"/>
</dbReference>
<keyword evidence="20" id="KW-1185">Reference proteome</keyword>
<reference evidence="19" key="1">
    <citation type="submission" date="2025-08" db="UniProtKB">
        <authorList>
            <consortium name="Ensembl"/>
        </authorList>
    </citation>
    <scope>IDENTIFICATION</scope>
</reference>
<dbReference type="OMA" id="NVECHLI"/>
<evidence type="ECO:0000256" key="9">
    <source>
        <dbReference type="ARBA" id="ARBA00022723"/>
    </source>
</evidence>
<organism evidence="19 20">
    <name type="scientific">Eptatretus burgeri</name>
    <name type="common">Inshore hagfish</name>
    <dbReference type="NCBI Taxonomy" id="7764"/>
    <lineage>
        <taxon>Eukaryota</taxon>
        <taxon>Metazoa</taxon>
        <taxon>Chordata</taxon>
        <taxon>Craniata</taxon>
        <taxon>Vertebrata</taxon>
        <taxon>Cyclostomata</taxon>
        <taxon>Myxini</taxon>
        <taxon>Myxiniformes</taxon>
        <taxon>Myxinidae</taxon>
        <taxon>Eptatretinae</taxon>
        <taxon>Eptatretus</taxon>
    </lineage>
</organism>
<keyword evidence="7" id="KW-0808">Transferase</keyword>
<keyword evidence="15" id="KW-0458">Lysosome</keyword>
<feature type="domain" description="RING-type" evidence="18">
    <location>
        <begin position="51"/>
        <end position="91"/>
    </location>
</feature>
<accession>A0A8C4WW00</accession>
<dbReference type="InterPro" id="IPR051878">
    <property type="entry name" value="ZNRF_ubiq-protein_ligase"/>
</dbReference>
<dbReference type="GO" id="GO:0070936">
    <property type="term" value="P:protein K48-linked ubiquitination"/>
    <property type="evidence" value="ECO:0007669"/>
    <property type="project" value="TreeGrafter"/>
</dbReference>
<reference evidence="19" key="2">
    <citation type="submission" date="2025-09" db="UniProtKB">
        <authorList>
            <consortium name="Ensembl"/>
        </authorList>
    </citation>
    <scope>IDENTIFICATION</scope>
</reference>
<keyword evidence="12" id="KW-0833">Ubl conjugation pathway</keyword>
<dbReference type="Pfam" id="PF13639">
    <property type="entry name" value="zf-RING_2"/>
    <property type="match status" value="1"/>
</dbReference>
<dbReference type="Gene3D" id="3.30.40.10">
    <property type="entry name" value="Zinc/RING finger domain, C3HC4 (zinc finger)"/>
    <property type="match status" value="1"/>
</dbReference>
<dbReference type="GO" id="GO:0005764">
    <property type="term" value="C:lysosome"/>
    <property type="evidence" value="ECO:0007669"/>
    <property type="project" value="UniProtKB-SubCell"/>
</dbReference>
<protein>
    <recommendedName>
        <fullName evidence="6">RING-type E3 ubiquitin transferase</fullName>
        <ecNumber evidence="6">2.3.2.27</ecNumber>
    </recommendedName>
</protein>
<evidence type="ECO:0000256" key="10">
    <source>
        <dbReference type="ARBA" id="ARBA00022753"/>
    </source>
</evidence>
<evidence type="ECO:0000256" key="16">
    <source>
        <dbReference type="ARBA" id="ARBA00023288"/>
    </source>
</evidence>
<comment type="pathway">
    <text evidence="5">Protein modification; protein ubiquitination.</text>
</comment>
<evidence type="ECO:0000256" key="1">
    <source>
        <dbReference type="ARBA" id="ARBA00000900"/>
    </source>
</evidence>
<evidence type="ECO:0000313" key="20">
    <source>
        <dbReference type="Proteomes" id="UP000694388"/>
    </source>
</evidence>
<evidence type="ECO:0000256" key="3">
    <source>
        <dbReference type="ARBA" id="ARBA00004177"/>
    </source>
</evidence>
<evidence type="ECO:0000259" key="18">
    <source>
        <dbReference type="PROSITE" id="PS50089"/>
    </source>
</evidence>
<proteinExistence type="predicted"/>
<dbReference type="Ensembl" id="ENSEBUT00000015376.1">
    <property type="protein sequence ID" value="ENSEBUP00000014801.1"/>
    <property type="gene ID" value="ENSEBUG00000009323.1"/>
</dbReference>
<keyword evidence="8" id="KW-0519">Myristate</keyword>
<keyword evidence="14" id="KW-0472">Membrane</keyword>
<dbReference type="InterPro" id="IPR001841">
    <property type="entry name" value="Znf_RING"/>
</dbReference>
<keyword evidence="11 17" id="KW-0863">Zinc-finger</keyword>
<evidence type="ECO:0000256" key="7">
    <source>
        <dbReference type="ARBA" id="ARBA00022679"/>
    </source>
</evidence>
<dbReference type="InterPro" id="IPR013083">
    <property type="entry name" value="Znf_RING/FYVE/PHD"/>
</dbReference>
<keyword evidence="13" id="KW-0862">Zinc</keyword>
<evidence type="ECO:0000313" key="19">
    <source>
        <dbReference type="Ensembl" id="ENSEBUP00000014801.1"/>
    </source>
</evidence>
<keyword evidence="16" id="KW-0449">Lipoprotein</keyword>
<sequence length="94" mass="10668">EWLLSGHSPIKPRFVKCCLKCPLCSKFVASDEVEVHLVMCLTKPRISYNVCVVCVCDLIQGDTIARLPCLCVYHKPCIDSWFEVNRTCPEHPSD</sequence>
<dbReference type="GO" id="GO:0061630">
    <property type="term" value="F:ubiquitin protein ligase activity"/>
    <property type="evidence" value="ECO:0007669"/>
    <property type="project" value="UniProtKB-EC"/>
</dbReference>
<evidence type="ECO:0000256" key="8">
    <source>
        <dbReference type="ARBA" id="ARBA00022707"/>
    </source>
</evidence>
<evidence type="ECO:0000256" key="4">
    <source>
        <dbReference type="ARBA" id="ARBA00004371"/>
    </source>
</evidence>
<dbReference type="GO" id="GO:0016020">
    <property type="term" value="C:membrane"/>
    <property type="evidence" value="ECO:0007669"/>
    <property type="project" value="UniProtKB-SubCell"/>
</dbReference>
<dbReference type="EC" id="2.3.2.27" evidence="6"/>
<keyword evidence="9" id="KW-0479">Metal-binding</keyword>